<keyword evidence="10 16" id="KW-0675">Receptor</keyword>
<comment type="similarity">
    <text evidence="2">Belongs to the SRP receptor beta subunit family.</text>
</comment>
<dbReference type="InterPro" id="IPR019009">
    <property type="entry name" value="SRP_receptor_beta_su"/>
</dbReference>
<keyword evidence="7 14" id="KW-1133">Transmembrane helix</keyword>
<keyword evidence="9 14" id="KW-0472">Membrane</keyword>
<evidence type="ECO:0000256" key="10">
    <source>
        <dbReference type="ARBA" id="ARBA00023170"/>
    </source>
</evidence>
<evidence type="ECO:0000256" key="5">
    <source>
        <dbReference type="ARBA" id="ARBA00022741"/>
    </source>
</evidence>
<dbReference type="InterPro" id="IPR005225">
    <property type="entry name" value="Small_GTP-bd"/>
</dbReference>
<evidence type="ECO:0000256" key="12">
    <source>
        <dbReference type="ARBA" id="ARBA00038765"/>
    </source>
</evidence>
<evidence type="ECO:0000256" key="3">
    <source>
        <dbReference type="ARBA" id="ARBA00020256"/>
    </source>
</evidence>
<dbReference type="GO" id="GO:0005789">
    <property type="term" value="C:endoplasmic reticulum membrane"/>
    <property type="evidence" value="ECO:0007669"/>
    <property type="project" value="UniProtKB-SubCell"/>
</dbReference>
<protein>
    <recommendedName>
        <fullName evidence="13">ADP-ribosylation factor-related protein 1</fullName>
    </recommendedName>
    <alternativeName>
        <fullName evidence="3">Signal recognition particle receptor subunit beta</fullName>
    </alternativeName>
</protein>
<dbReference type="EMBL" id="WVUK01000066">
    <property type="protein sequence ID" value="KAF7487793.1"/>
    <property type="molecule type" value="Genomic_DNA"/>
</dbReference>
<dbReference type="InterPro" id="IPR027417">
    <property type="entry name" value="P-loop_NTPase"/>
</dbReference>
<evidence type="ECO:0000313" key="19">
    <source>
        <dbReference type="Proteomes" id="UP000616769"/>
    </source>
</evidence>
<dbReference type="SMART" id="SM00177">
    <property type="entry name" value="ARF"/>
    <property type="match status" value="1"/>
</dbReference>
<dbReference type="GO" id="GO:0005525">
    <property type="term" value="F:GTP binding"/>
    <property type="evidence" value="ECO:0007669"/>
    <property type="project" value="UniProtKB-KW"/>
</dbReference>
<evidence type="ECO:0000256" key="9">
    <source>
        <dbReference type="ARBA" id="ARBA00023136"/>
    </source>
</evidence>
<keyword evidence="8" id="KW-0342">GTP-binding</keyword>
<dbReference type="GO" id="GO:0005794">
    <property type="term" value="C:Golgi apparatus"/>
    <property type="evidence" value="ECO:0007669"/>
    <property type="project" value="TreeGrafter"/>
</dbReference>
<keyword evidence="5" id="KW-0547">Nucleotide-binding</keyword>
<evidence type="ECO:0000256" key="6">
    <source>
        <dbReference type="ARBA" id="ARBA00022824"/>
    </source>
</evidence>
<dbReference type="PANTHER" id="PTHR45909:SF1">
    <property type="entry name" value="ADP-RIBOSYLATION FACTOR-RELATED PROTEIN 1"/>
    <property type="match status" value="1"/>
</dbReference>
<dbReference type="AlphaFoldDB" id="A0A132A759"/>
<evidence type="ECO:0000256" key="1">
    <source>
        <dbReference type="ARBA" id="ARBA00004389"/>
    </source>
</evidence>
<dbReference type="GO" id="GO:0006886">
    <property type="term" value="P:intracellular protein transport"/>
    <property type="evidence" value="ECO:0007669"/>
    <property type="project" value="TreeGrafter"/>
</dbReference>
<evidence type="ECO:0000313" key="17">
    <source>
        <dbReference type="EnsemblMetazoa" id="KAF7487793.1"/>
    </source>
</evidence>
<evidence type="ECO:0000256" key="14">
    <source>
        <dbReference type="SAM" id="Phobius"/>
    </source>
</evidence>
<evidence type="ECO:0000313" key="18">
    <source>
        <dbReference type="Proteomes" id="UP000070412"/>
    </source>
</evidence>
<proteinExistence type="inferred from homology"/>
<dbReference type="SUPFAM" id="SSF52540">
    <property type="entry name" value="P-loop containing nucleoside triphosphate hydrolases"/>
    <property type="match status" value="1"/>
</dbReference>
<dbReference type="Proteomes" id="UP000070412">
    <property type="component" value="Unassembled WGS sequence"/>
</dbReference>
<dbReference type="NCBIfam" id="TIGR00231">
    <property type="entry name" value="small_GTP"/>
    <property type="match status" value="1"/>
</dbReference>
<dbReference type="EnsemblMetazoa" id="SSS_1938s_mrna">
    <property type="protein sequence ID" value="KAF7487793.1"/>
    <property type="gene ID" value="SSS_1938"/>
</dbReference>
<organism evidence="16 19">
    <name type="scientific">Sarcoptes scabiei</name>
    <name type="common">Itch mite</name>
    <name type="synonym">Acarus scabiei</name>
    <dbReference type="NCBI Taxonomy" id="52283"/>
    <lineage>
        <taxon>Eukaryota</taxon>
        <taxon>Metazoa</taxon>
        <taxon>Ecdysozoa</taxon>
        <taxon>Arthropoda</taxon>
        <taxon>Chelicerata</taxon>
        <taxon>Arachnida</taxon>
        <taxon>Acari</taxon>
        <taxon>Acariformes</taxon>
        <taxon>Sarcoptiformes</taxon>
        <taxon>Astigmata</taxon>
        <taxon>Psoroptidia</taxon>
        <taxon>Sarcoptoidea</taxon>
        <taxon>Sarcoptidae</taxon>
        <taxon>Sarcoptinae</taxon>
        <taxon>Sarcoptes</taxon>
    </lineage>
</organism>
<comment type="subunit">
    <text evidence="12">Interacts with SYS1.</text>
</comment>
<reference evidence="16 19" key="1">
    <citation type="journal article" date="2015" name="Parasit. Vectors">
        <title>Draft genome of the scabies mite.</title>
        <authorList>
            <person name="Rider S.D.Jr."/>
            <person name="Morgan M.S."/>
            <person name="Arlian L.G."/>
        </authorList>
    </citation>
    <scope>NUCLEOTIDE SEQUENCE [LARGE SCALE GENOMIC DNA]</scope>
    <source>
        <strain evidence="16">Arlian Lab</strain>
    </source>
</reference>
<dbReference type="GO" id="GO:0034067">
    <property type="term" value="P:protein localization to Golgi apparatus"/>
    <property type="evidence" value="ECO:0007669"/>
    <property type="project" value="TreeGrafter"/>
</dbReference>
<evidence type="ECO:0000256" key="8">
    <source>
        <dbReference type="ARBA" id="ARBA00023134"/>
    </source>
</evidence>
<dbReference type="GO" id="GO:0043001">
    <property type="term" value="P:Golgi to plasma membrane protein transport"/>
    <property type="evidence" value="ECO:0007669"/>
    <property type="project" value="TreeGrafter"/>
</dbReference>
<sequence length="229" mass="26131">MDSMQIIIAILIVLMTIILFLVRKKALRNSILLIGASDSGKTLLFTQLAYDSFVETVTSMKENKASIKLNNNRNYNLIDLPGNDRLRTQYWDQFKNQAKCLIFVIDSVAFLNNTHNVADLLYQYLCDQTVQMRKIPVIVACNKQDQTRAKSAKVIASIMEKEFNIIRETRLGALDSTVAGSDEKRLPILGEPDHQFSFNELRNRIEFVDCCASKEFKNLENIMKSINSV</sequence>
<gene>
    <name evidence="16" type="ORF">QR98_0052770</name>
    <name evidence="15" type="ORF">SSS_1938</name>
</gene>
<dbReference type="CDD" id="cd04105">
    <property type="entry name" value="SR_beta"/>
    <property type="match status" value="1"/>
</dbReference>
<dbReference type="InterPro" id="IPR024156">
    <property type="entry name" value="Small_GTPase_ARF"/>
</dbReference>
<evidence type="ECO:0000313" key="15">
    <source>
        <dbReference type="EMBL" id="KAF7487793.1"/>
    </source>
</evidence>
<keyword evidence="6" id="KW-0256">Endoplasmic reticulum</keyword>
<evidence type="ECO:0000256" key="13">
    <source>
        <dbReference type="ARBA" id="ARBA00039478"/>
    </source>
</evidence>
<accession>A0A132A759</accession>
<dbReference type="VEuPathDB" id="VectorBase:SSCA004166"/>
<name>A0A132A759_SARSC</name>
<dbReference type="GO" id="GO:0003924">
    <property type="term" value="F:GTPase activity"/>
    <property type="evidence" value="ECO:0007669"/>
    <property type="project" value="TreeGrafter"/>
</dbReference>
<feature type="transmembrane region" description="Helical" evidence="14">
    <location>
        <begin position="6"/>
        <end position="22"/>
    </location>
</feature>
<dbReference type="Gene3D" id="3.40.50.300">
    <property type="entry name" value="P-loop containing nucleotide triphosphate hydrolases"/>
    <property type="match status" value="1"/>
</dbReference>
<evidence type="ECO:0000256" key="11">
    <source>
        <dbReference type="ARBA" id="ARBA00037377"/>
    </source>
</evidence>
<evidence type="ECO:0000256" key="2">
    <source>
        <dbReference type="ARBA" id="ARBA00005619"/>
    </source>
</evidence>
<evidence type="ECO:0000256" key="7">
    <source>
        <dbReference type="ARBA" id="ARBA00022989"/>
    </source>
</evidence>
<dbReference type="EMBL" id="JXLN01011121">
    <property type="protein sequence ID" value="KPM06798.1"/>
    <property type="molecule type" value="Genomic_DNA"/>
</dbReference>
<evidence type="ECO:0000256" key="4">
    <source>
        <dbReference type="ARBA" id="ARBA00022692"/>
    </source>
</evidence>
<comment type="subcellular location">
    <subcellularLocation>
        <location evidence="1">Endoplasmic reticulum membrane</location>
        <topology evidence="1">Single-pass membrane protein</topology>
    </subcellularLocation>
</comment>
<keyword evidence="18" id="KW-1185">Reference proteome</keyword>
<comment type="function">
    <text evidence="11">Trans-Golgi-associated GTPase that regulates protein sorting. Controls the targeting of ARL1 and its effector to the trans-Golgi. Required for the lipidation of chylomicrons in the intestine and required for VLDL lipidation in the liver.</text>
</comment>
<dbReference type="Proteomes" id="UP000616769">
    <property type="component" value="Unassembled WGS sequence"/>
</dbReference>
<reference evidence="17" key="4">
    <citation type="submission" date="2022-06" db="UniProtKB">
        <authorList>
            <consortium name="EnsemblMetazoa"/>
        </authorList>
    </citation>
    <scope>IDENTIFICATION</scope>
</reference>
<reference evidence="18" key="2">
    <citation type="journal article" date="2020" name="PLoS Negl. Trop. Dis.">
        <title>High-quality nuclear genome for Sarcoptes scabiei-A critical resource for a neglected parasite.</title>
        <authorList>
            <person name="Korhonen P.K."/>
            <person name="Gasser R.B."/>
            <person name="Ma G."/>
            <person name="Wang T."/>
            <person name="Stroehlein A.J."/>
            <person name="Young N.D."/>
            <person name="Ang C.S."/>
            <person name="Fernando D.D."/>
            <person name="Lu H.C."/>
            <person name="Taylor S."/>
            <person name="Reynolds S.L."/>
            <person name="Mofiz E."/>
            <person name="Najaraj S.H."/>
            <person name="Gowda H."/>
            <person name="Madugundu A."/>
            <person name="Renuse S."/>
            <person name="Holt D."/>
            <person name="Pandey A."/>
            <person name="Papenfuss A.T."/>
            <person name="Fischer K."/>
        </authorList>
    </citation>
    <scope>NUCLEOTIDE SEQUENCE [LARGE SCALE GENOMIC DNA]</scope>
</reference>
<dbReference type="PANTHER" id="PTHR45909">
    <property type="entry name" value="ADP-RIBOSYLATION FACTOR-RELATED PROTEIN 1"/>
    <property type="match status" value="1"/>
</dbReference>
<evidence type="ECO:0000313" key="16">
    <source>
        <dbReference type="EMBL" id="KPM06798.1"/>
    </source>
</evidence>
<keyword evidence="4 14" id="KW-0812">Transmembrane</keyword>
<dbReference type="Pfam" id="PF09439">
    <property type="entry name" value="SRPRB"/>
    <property type="match status" value="1"/>
</dbReference>
<dbReference type="OrthoDB" id="41266at2759"/>
<reference evidence="15" key="3">
    <citation type="submission" date="2020-01" db="EMBL/GenBank/DDBJ databases">
        <authorList>
            <person name="Korhonen P.K.K."/>
            <person name="Guangxu M.G."/>
            <person name="Wang T.W."/>
            <person name="Stroehlein A.J.S."/>
            <person name="Young N.D."/>
            <person name="Ang C.-S.A."/>
            <person name="Fernando D.W.F."/>
            <person name="Lu H.L."/>
            <person name="Taylor S.T."/>
            <person name="Ehtesham M.E.M."/>
            <person name="Najaraj S.H.N."/>
            <person name="Harsha G.H.G."/>
            <person name="Madugundu A.M."/>
            <person name="Renuse S.R."/>
            <person name="Holt D.H."/>
            <person name="Pandey A.P."/>
            <person name="Papenfuss A.P."/>
            <person name="Gasser R.B.G."/>
            <person name="Fischer K.F."/>
        </authorList>
    </citation>
    <scope>NUCLEOTIDE SEQUENCE</scope>
    <source>
        <strain evidence="15">SSS_KF_BRIS2020</strain>
    </source>
</reference>